<gene>
    <name evidence="1" type="ORF">CAMGR0001_1702</name>
</gene>
<evidence type="ECO:0000313" key="2">
    <source>
        <dbReference type="Proteomes" id="UP000005709"/>
    </source>
</evidence>
<dbReference type="AlphaFoldDB" id="C8PIP1"/>
<dbReference type="Proteomes" id="UP000005709">
    <property type="component" value="Unassembled WGS sequence"/>
</dbReference>
<protein>
    <submittedName>
        <fullName evidence="1">Uncharacterized protein</fullName>
    </submittedName>
</protein>
<dbReference type="EMBL" id="ACYG01000027">
    <property type="protein sequence ID" value="EEV17406.1"/>
    <property type="molecule type" value="Genomic_DNA"/>
</dbReference>
<accession>C8PIP1</accession>
<evidence type="ECO:0000313" key="1">
    <source>
        <dbReference type="EMBL" id="EEV17406.1"/>
    </source>
</evidence>
<keyword evidence="2" id="KW-1185">Reference proteome</keyword>
<comment type="caution">
    <text evidence="1">The sequence shown here is derived from an EMBL/GenBank/DDBJ whole genome shotgun (WGS) entry which is preliminary data.</text>
</comment>
<name>C8PIP1_9BACT</name>
<organism evidence="1 2">
    <name type="scientific">Campylobacter gracilis RM3268</name>
    <dbReference type="NCBI Taxonomy" id="553220"/>
    <lineage>
        <taxon>Bacteria</taxon>
        <taxon>Pseudomonadati</taxon>
        <taxon>Campylobacterota</taxon>
        <taxon>Epsilonproteobacteria</taxon>
        <taxon>Campylobacterales</taxon>
        <taxon>Campylobacteraceae</taxon>
        <taxon>Campylobacter</taxon>
    </lineage>
</organism>
<proteinExistence type="predicted"/>
<sequence length="41" mass="4452">MDNPRRRPALDKILNLARGCFAAPLLCKISSPLAVPAPHDL</sequence>
<reference evidence="1 2" key="1">
    <citation type="submission" date="2009-07" db="EMBL/GenBank/DDBJ databases">
        <authorList>
            <person name="Madupu R."/>
            <person name="Sebastian Y."/>
            <person name="Durkin A.S."/>
            <person name="Torralba M."/>
            <person name="Methe B."/>
            <person name="Sutton G.G."/>
            <person name="Strausberg R.L."/>
            <person name="Nelson K.E."/>
        </authorList>
    </citation>
    <scope>NUCLEOTIDE SEQUENCE [LARGE SCALE GENOMIC DNA]</scope>
    <source>
        <strain evidence="1 2">RM3268</strain>
    </source>
</reference>